<dbReference type="InterPro" id="IPR037652">
    <property type="entry name" value="Mim2"/>
</dbReference>
<sequence length="118" mass="14115">MSQPTYLSEDTLYARLQQTTHHRPLPHPDRHYSDDEDHSEDEDELDSLHSYGLVDDTDDTDEYDVEEEWEENKRQIQLIFSMVIFPYMGKFLGRKFSFYLWGKMLNFWYGASTPRIGV</sequence>
<dbReference type="EMBL" id="RBNI01004092">
    <property type="protein sequence ID" value="RUP47793.1"/>
    <property type="molecule type" value="Genomic_DNA"/>
</dbReference>
<dbReference type="Pfam" id="PF19117">
    <property type="entry name" value="Mim2"/>
    <property type="match status" value="1"/>
</dbReference>
<evidence type="ECO:0000256" key="1">
    <source>
        <dbReference type="SAM" id="MobiDB-lite"/>
    </source>
</evidence>
<dbReference type="OrthoDB" id="5555533at2759"/>
<organism evidence="2 3">
    <name type="scientific">Jimgerdemannia flammicorona</name>
    <dbReference type="NCBI Taxonomy" id="994334"/>
    <lineage>
        <taxon>Eukaryota</taxon>
        <taxon>Fungi</taxon>
        <taxon>Fungi incertae sedis</taxon>
        <taxon>Mucoromycota</taxon>
        <taxon>Mucoromycotina</taxon>
        <taxon>Endogonomycetes</taxon>
        <taxon>Endogonales</taxon>
        <taxon>Endogonaceae</taxon>
        <taxon>Jimgerdemannia</taxon>
    </lineage>
</organism>
<keyword evidence="3" id="KW-1185">Reference proteome</keyword>
<name>A0A433DAC1_9FUNG</name>
<reference evidence="2 3" key="1">
    <citation type="journal article" date="2018" name="New Phytol.">
        <title>Phylogenomics of Endogonaceae and evolution of mycorrhizas within Mucoromycota.</title>
        <authorList>
            <person name="Chang Y."/>
            <person name="Desiro A."/>
            <person name="Na H."/>
            <person name="Sandor L."/>
            <person name="Lipzen A."/>
            <person name="Clum A."/>
            <person name="Barry K."/>
            <person name="Grigoriev I.V."/>
            <person name="Martin F.M."/>
            <person name="Stajich J.E."/>
            <person name="Smith M.E."/>
            <person name="Bonito G."/>
            <person name="Spatafora J.W."/>
        </authorList>
    </citation>
    <scope>NUCLEOTIDE SEQUENCE [LARGE SCALE GENOMIC DNA]</scope>
    <source>
        <strain evidence="2 3">GMNB39</strain>
    </source>
</reference>
<evidence type="ECO:0000313" key="2">
    <source>
        <dbReference type="EMBL" id="RUP47793.1"/>
    </source>
</evidence>
<feature type="region of interest" description="Disordered" evidence="1">
    <location>
        <begin position="18"/>
        <end position="68"/>
    </location>
</feature>
<dbReference type="GO" id="GO:0005741">
    <property type="term" value="C:mitochondrial outer membrane"/>
    <property type="evidence" value="ECO:0007669"/>
    <property type="project" value="TreeGrafter"/>
</dbReference>
<dbReference type="PANTHER" id="PTHR28230:SF1">
    <property type="entry name" value="MITOCHONDRIAL IMPORT PROTEIN 2"/>
    <property type="match status" value="1"/>
</dbReference>
<dbReference type="PANTHER" id="PTHR28230">
    <property type="entry name" value="CHROMOSOME 1, WHOLE GENOME SHOTGUN SEQUENCE"/>
    <property type="match status" value="1"/>
</dbReference>
<feature type="compositionally biased region" description="Acidic residues" evidence="1">
    <location>
        <begin position="34"/>
        <end position="45"/>
    </location>
</feature>
<comment type="caution">
    <text evidence="2">The sequence shown here is derived from an EMBL/GenBank/DDBJ whole genome shotgun (WGS) entry which is preliminary data.</text>
</comment>
<evidence type="ECO:0000313" key="3">
    <source>
        <dbReference type="Proteomes" id="UP000268093"/>
    </source>
</evidence>
<accession>A0A433DAC1</accession>
<feature type="compositionally biased region" description="Acidic residues" evidence="1">
    <location>
        <begin position="55"/>
        <end position="68"/>
    </location>
</feature>
<proteinExistence type="predicted"/>
<dbReference type="Proteomes" id="UP000268093">
    <property type="component" value="Unassembled WGS sequence"/>
</dbReference>
<dbReference type="GO" id="GO:0070096">
    <property type="term" value="P:mitochondrial outer membrane translocase complex assembly"/>
    <property type="evidence" value="ECO:0007669"/>
    <property type="project" value="InterPro"/>
</dbReference>
<protein>
    <submittedName>
        <fullName evidence="2">Uncharacterized protein</fullName>
    </submittedName>
</protein>
<dbReference type="GO" id="GO:0045040">
    <property type="term" value="P:protein insertion into mitochondrial outer membrane"/>
    <property type="evidence" value="ECO:0007669"/>
    <property type="project" value="InterPro"/>
</dbReference>
<dbReference type="AlphaFoldDB" id="A0A433DAC1"/>
<gene>
    <name evidence="2" type="ORF">BC936DRAFT_145331</name>
</gene>